<dbReference type="Gene3D" id="6.10.340.10">
    <property type="match status" value="1"/>
</dbReference>
<evidence type="ECO:0000256" key="1">
    <source>
        <dbReference type="ARBA" id="ARBA00000085"/>
    </source>
</evidence>
<evidence type="ECO:0000259" key="10">
    <source>
        <dbReference type="PROSITE" id="PS50109"/>
    </source>
</evidence>
<keyword evidence="8" id="KW-0175">Coiled coil</keyword>
<dbReference type="PROSITE" id="PS50885">
    <property type="entry name" value="HAMP"/>
    <property type="match status" value="1"/>
</dbReference>
<dbReference type="Pfam" id="PF00672">
    <property type="entry name" value="HAMP"/>
    <property type="match status" value="1"/>
</dbReference>
<dbReference type="InterPro" id="IPR003660">
    <property type="entry name" value="HAMP_dom"/>
</dbReference>
<accession>A0A9D1QRL4</accession>
<dbReference type="EMBL" id="DXGK01000136">
    <property type="protein sequence ID" value="HIW70972.1"/>
    <property type="molecule type" value="Genomic_DNA"/>
</dbReference>
<comment type="caution">
    <text evidence="12">The sequence shown here is derived from an EMBL/GenBank/DDBJ whole genome shotgun (WGS) entry which is preliminary data.</text>
</comment>
<evidence type="ECO:0000313" key="12">
    <source>
        <dbReference type="EMBL" id="HIW70972.1"/>
    </source>
</evidence>
<dbReference type="InterPro" id="IPR003661">
    <property type="entry name" value="HisK_dim/P_dom"/>
</dbReference>
<dbReference type="SMART" id="SM00304">
    <property type="entry name" value="HAMP"/>
    <property type="match status" value="1"/>
</dbReference>
<protein>
    <recommendedName>
        <fullName evidence="3">histidine kinase</fullName>
        <ecNumber evidence="3">2.7.13.3</ecNumber>
    </recommendedName>
</protein>
<reference evidence="12" key="1">
    <citation type="journal article" date="2021" name="PeerJ">
        <title>Extensive microbial diversity within the chicken gut microbiome revealed by metagenomics and culture.</title>
        <authorList>
            <person name="Gilroy R."/>
            <person name="Ravi A."/>
            <person name="Getino M."/>
            <person name="Pursley I."/>
            <person name="Horton D.L."/>
            <person name="Alikhan N.F."/>
            <person name="Baker D."/>
            <person name="Gharbi K."/>
            <person name="Hall N."/>
            <person name="Watson M."/>
            <person name="Adriaenssens E.M."/>
            <person name="Foster-Nyarko E."/>
            <person name="Jarju S."/>
            <person name="Secka A."/>
            <person name="Antonio M."/>
            <person name="Oren A."/>
            <person name="Chaudhuri R.R."/>
            <person name="La Ragione R."/>
            <person name="Hildebrand F."/>
            <person name="Pallen M.J."/>
        </authorList>
    </citation>
    <scope>NUCLEOTIDE SEQUENCE</scope>
    <source>
        <strain evidence="12">ChiHejej3B27-2180</strain>
    </source>
</reference>
<dbReference type="EC" id="2.7.13.3" evidence="3"/>
<feature type="coiled-coil region" evidence="8">
    <location>
        <begin position="234"/>
        <end position="261"/>
    </location>
</feature>
<reference evidence="12" key="2">
    <citation type="submission" date="2021-04" db="EMBL/GenBank/DDBJ databases">
        <authorList>
            <person name="Gilroy R."/>
        </authorList>
    </citation>
    <scope>NUCLEOTIDE SEQUENCE</scope>
    <source>
        <strain evidence="12">ChiHejej3B27-2180</strain>
    </source>
</reference>
<comment type="catalytic activity">
    <reaction evidence="1">
        <text>ATP + protein L-histidine = ADP + protein N-phospho-L-histidine.</text>
        <dbReference type="EC" id="2.7.13.3"/>
    </reaction>
</comment>
<proteinExistence type="predicted"/>
<keyword evidence="9" id="KW-0472">Membrane</keyword>
<evidence type="ECO:0000256" key="6">
    <source>
        <dbReference type="ARBA" id="ARBA00022777"/>
    </source>
</evidence>
<dbReference type="PRINTS" id="PR00344">
    <property type="entry name" value="BCTRLSENSOR"/>
</dbReference>
<organism evidence="12 13">
    <name type="scientific">Candidatus Limosilactobacillus merdipullorum</name>
    <dbReference type="NCBI Taxonomy" id="2838653"/>
    <lineage>
        <taxon>Bacteria</taxon>
        <taxon>Bacillati</taxon>
        <taxon>Bacillota</taxon>
        <taxon>Bacilli</taxon>
        <taxon>Lactobacillales</taxon>
        <taxon>Lactobacillaceae</taxon>
        <taxon>Limosilactobacillus</taxon>
    </lineage>
</organism>
<feature type="domain" description="Histidine kinase" evidence="10">
    <location>
        <begin position="261"/>
        <end position="477"/>
    </location>
</feature>
<dbReference type="InterPro" id="IPR003594">
    <property type="entry name" value="HATPase_dom"/>
</dbReference>
<dbReference type="InterPro" id="IPR036097">
    <property type="entry name" value="HisK_dim/P_sf"/>
</dbReference>
<sequence length="489" mass="55901">MKLIYRQMLSFFLVICTLMVILTTAYIQVTNTTLYHQAWDQLTTDSDTLMMDAIQYDFSNSELNGLKMQTLTDNAQLLSRQNVHFAIYTPDKKVTFSSNGFRPTLTKKDWQMVKDGTTIHKRLDSAPFRYNNSAREMTEVIRPYIYHHRLVAVVATGTYVSTIVQNRRRILLNMFECIALAAAVTLLISYFLSRQMTKRIEKMQKAANQIARGNYDIHLETPSKDELDDLGRDFNKMADSLQASQNEIARQEERQQKFMADAAHEMRTPLTTINGLLEGLAYDAIPEEDEKHSIQLMQADTQRLIRLVNNTLDSEKLRTNQLTLSRKVFNGADELHNLADQLREKATKSGDVIKMDSPKVVRVYADYDRFVQILFNITQNAIQFTDHGTITLAASREPHGALFSVQDTGIGMTKDQVANIWDRFYKVDRSRMNTQYGESGIGLSIVKQLVDLHGGKVTVDSKHGVGSKFTVYFPDRDYAPQNKTTDQED</sequence>
<evidence type="ECO:0000256" key="5">
    <source>
        <dbReference type="ARBA" id="ARBA00022679"/>
    </source>
</evidence>
<gene>
    <name evidence="12" type="ORF">H9876_06385</name>
</gene>
<dbReference type="GO" id="GO:0000155">
    <property type="term" value="F:phosphorelay sensor kinase activity"/>
    <property type="evidence" value="ECO:0007669"/>
    <property type="project" value="InterPro"/>
</dbReference>
<dbReference type="InterPro" id="IPR036890">
    <property type="entry name" value="HATPase_C_sf"/>
</dbReference>
<evidence type="ECO:0000256" key="3">
    <source>
        <dbReference type="ARBA" id="ARBA00012438"/>
    </source>
</evidence>
<keyword evidence="6 12" id="KW-0418">Kinase</keyword>
<keyword evidence="7" id="KW-0902">Two-component regulatory system</keyword>
<dbReference type="Pfam" id="PF00512">
    <property type="entry name" value="HisKA"/>
    <property type="match status" value="1"/>
</dbReference>
<name>A0A9D1QRL4_9LACO</name>
<evidence type="ECO:0000259" key="11">
    <source>
        <dbReference type="PROSITE" id="PS50885"/>
    </source>
</evidence>
<dbReference type="GO" id="GO:0009927">
    <property type="term" value="F:histidine phosphotransfer kinase activity"/>
    <property type="evidence" value="ECO:0007669"/>
    <property type="project" value="TreeGrafter"/>
</dbReference>
<dbReference type="PANTHER" id="PTHR43047">
    <property type="entry name" value="TWO-COMPONENT HISTIDINE PROTEIN KINASE"/>
    <property type="match status" value="1"/>
</dbReference>
<evidence type="ECO:0000256" key="7">
    <source>
        <dbReference type="ARBA" id="ARBA00023012"/>
    </source>
</evidence>
<dbReference type="PANTHER" id="PTHR43047:SF72">
    <property type="entry name" value="OSMOSENSING HISTIDINE PROTEIN KINASE SLN1"/>
    <property type="match status" value="1"/>
</dbReference>
<dbReference type="SUPFAM" id="SSF47384">
    <property type="entry name" value="Homodimeric domain of signal transducing histidine kinase"/>
    <property type="match status" value="1"/>
</dbReference>
<dbReference type="Gene3D" id="3.30.565.10">
    <property type="entry name" value="Histidine kinase-like ATPase, C-terminal domain"/>
    <property type="match status" value="1"/>
</dbReference>
<keyword evidence="9" id="KW-1133">Transmembrane helix</keyword>
<dbReference type="AlphaFoldDB" id="A0A9D1QRL4"/>
<feature type="domain" description="HAMP" evidence="11">
    <location>
        <begin position="194"/>
        <end position="246"/>
    </location>
</feature>
<keyword evidence="9" id="KW-0812">Transmembrane</keyword>
<evidence type="ECO:0000256" key="4">
    <source>
        <dbReference type="ARBA" id="ARBA00022553"/>
    </source>
</evidence>
<evidence type="ECO:0000313" key="13">
    <source>
        <dbReference type="Proteomes" id="UP000886878"/>
    </source>
</evidence>
<dbReference type="CDD" id="cd06225">
    <property type="entry name" value="HAMP"/>
    <property type="match status" value="1"/>
</dbReference>
<dbReference type="SUPFAM" id="SSF158472">
    <property type="entry name" value="HAMP domain-like"/>
    <property type="match status" value="1"/>
</dbReference>
<dbReference type="FunFam" id="3.30.565.10:FF:000006">
    <property type="entry name" value="Sensor histidine kinase WalK"/>
    <property type="match status" value="1"/>
</dbReference>
<dbReference type="CDD" id="cd00082">
    <property type="entry name" value="HisKA"/>
    <property type="match status" value="1"/>
</dbReference>
<dbReference type="SUPFAM" id="SSF55874">
    <property type="entry name" value="ATPase domain of HSP90 chaperone/DNA topoisomerase II/histidine kinase"/>
    <property type="match status" value="1"/>
</dbReference>
<comment type="subcellular location">
    <subcellularLocation>
        <location evidence="2">Membrane</location>
    </subcellularLocation>
</comment>
<dbReference type="Gene3D" id="1.10.287.130">
    <property type="match status" value="1"/>
</dbReference>
<dbReference type="GO" id="GO:0005886">
    <property type="term" value="C:plasma membrane"/>
    <property type="evidence" value="ECO:0007669"/>
    <property type="project" value="TreeGrafter"/>
</dbReference>
<evidence type="ECO:0000256" key="2">
    <source>
        <dbReference type="ARBA" id="ARBA00004370"/>
    </source>
</evidence>
<evidence type="ECO:0000256" key="8">
    <source>
        <dbReference type="SAM" id="Coils"/>
    </source>
</evidence>
<dbReference type="InterPro" id="IPR004358">
    <property type="entry name" value="Sig_transdc_His_kin-like_C"/>
</dbReference>
<keyword evidence="4" id="KW-0597">Phosphoprotein</keyword>
<dbReference type="PROSITE" id="PS50109">
    <property type="entry name" value="HIS_KIN"/>
    <property type="match status" value="1"/>
</dbReference>
<evidence type="ECO:0000256" key="9">
    <source>
        <dbReference type="SAM" id="Phobius"/>
    </source>
</evidence>
<dbReference type="Pfam" id="PF02518">
    <property type="entry name" value="HATPase_c"/>
    <property type="match status" value="1"/>
</dbReference>
<dbReference type="SMART" id="SM00388">
    <property type="entry name" value="HisKA"/>
    <property type="match status" value="1"/>
</dbReference>
<dbReference type="Proteomes" id="UP000886878">
    <property type="component" value="Unassembled WGS sequence"/>
</dbReference>
<dbReference type="InterPro" id="IPR005467">
    <property type="entry name" value="His_kinase_dom"/>
</dbReference>
<feature type="transmembrane region" description="Helical" evidence="9">
    <location>
        <begin position="170"/>
        <end position="193"/>
    </location>
</feature>
<keyword evidence="5" id="KW-0808">Transferase</keyword>
<dbReference type="SMART" id="SM00387">
    <property type="entry name" value="HATPase_c"/>
    <property type="match status" value="1"/>
</dbReference>